<keyword evidence="1" id="KW-0378">Hydrolase</keyword>
<dbReference type="Pfam" id="PF01734">
    <property type="entry name" value="Patatin"/>
    <property type="match status" value="1"/>
</dbReference>
<dbReference type="GO" id="GO:0019369">
    <property type="term" value="P:arachidonate metabolic process"/>
    <property type="evidence" value="ECO:0007669"/>
    <property type="project" value="TreeGrafter"/>
</dbReference>
<dbReference type="PANTHER" id="PTHR24185:SF1">
    <property type="entry name" value="CALCIUM-INDEPENDENT PHOSPHOLIPASE A2-GAMMA"/>
    <property type="match status" value="1"/>
</dbReference>
<feature type="domain" description="PNPLA" evidence="5">
    <location>
        <begin position="1"/>
        <end position="83"/>
    </location>
</feature>
<dbReference type="GO" id="GO:0016020">
    <property type="term" value="C:membrane"/>
    <property type="evidence" value="ECO:0007669"/>
    <property type="project" value="TreeGrafter"/>
</dbReference>
<dbReference type="AlphaFoldDB" id="A0A0C2X944"/>
<accession>A0A0C2X944</accession>
<reference evidence="6 7" key="1">
    <citation type="submission" date="2014-04" db="EMBL/GenBank/DDBJ databases">
        <authorList>
            <consortium name="DOE Joint Genome Institute"/>
            <person name="Kuo A."/>
            <person name="Zuccaro A."/>
            <person name="Kohler A."/>
            <person name="Nagy L.G."/>
            <person name="Floudas D."/>
            <person name="Copeland A."/>
            <person name="Barry K.W."/>
            <person name="Cichocki N."/>
            <person name="Veneault-Fourrey C."/>
            <person name="LaButti K."/>
            <person name="Lindquist E.A."/>
            <person name="Lipzen A."/>
            <person name="Lundell T."/>
            <person name="Morin E."/>
            <person name="Murat C."/>
            <person name="Sun H."/>
            <person name="Tunlid A."/>
            <person name="Henrissat B."/>
            <person name="Grigoriev I.V."/>
            <person name="Hibbett D.S."/>
            <person name="Martin F."/>
            <person name="Nordberg H.P."/>
            <person name="Cantor M.N."/>
            <person name="Hua S.X."/>
        </authorList>
    </citation>
    <scope>NUCLEOTIDE SEQUENCE [LARGE SCALE GENOMIC DNA]</scope>
    <source>
        <strain evidence="6 7">MAFF 305830</strain>
    </source>
</reference>
<dbReference type="InterPro" id="IPR016035">
    <property type="entry name" value="Acyl_Trfase/lysoPLipase"/>
</dbReference>
<dbReference type="EMBL" id="KN824277">
    <property type="protein sequence ID" value="KIM34548.1"/>
    <property type="molecule type" value="Genomic_DNA"/>
</dbReference>
<evidence type="ECO:0000259" key="5">
    <source>
        <dbReference type="PROSITE" id="PS51635"/>
    </source>
</evidence>
<dbReference type="PANTHER" id="PTHR24185">
    <property type="entry name" value="CALCIUM-INDEPENDENT PHOSPHOLIPASE A2-GAMMA"/>
    <property type="match status" value="1"/>
</dbReference>
<dbReference type="OrthoDB" id="630895at2759"/>
<dbReference type="GO" id="GO:0047499">
    <property type="term" value="F:calcium-independent phospholipase A2 activity"/>
    <property type="evidence" value="ECO:0007669"/>
    <property type="project" value="TreeGrafter"/>
</dbReference>
<proteinExistence type="predicted"/>
<evidence type="ECO:0000256" key="2">
    <source>
        <dbReference type="ARBA" id="ARBA00022963"/>
    </source>
</evidence>
<feature type="short sequence motif" description="DGA/G" evidence="4">
    <location>
        <begin position="70"/>
        <end position="72"/>
    </location>
</feature>
<evidence type="ECO:0000313" key="7">
    <source>
        <dbReference type="Proteomes" id="UP000054097"/>
    </source>
</evidence>
<comment type="caution">
    <text evidence="4">Lacks conserved residue(s) required for the propagation of feature annotation.</text>
</comment>
<keyword evidence="3" id="KW-0443">Lipid metabolism</keyword>
<keyword evidence="7" id="KW-1185">Reference proteome</keyword>
<organism evidence="6 7">
    <name type="scientific">Serendipita vermifera MAFF 305830</name>
    <dbReference type="NCBI Taxonomy" id="933852"/>
    <lineage>
        <taxon>Eukaryota</taxon>
        <taxon>Fungi</taxon>
        <taxon>Dikarya</taxon>
        <taxon>Basidiomycota</taxon>
        <taxon>Agaricomycotina</taxon>
        <taxon>Agaricomycetes</taxon>
        <taxon>Sebacinales</taxon>
        <taxon>Serendipitaceae</taxon>
        <taxon>Serendipita</taxon>
    </lineage>
</organism>
<sequence>MLDNHPKACKAFVTATLGRDAQKGNPHLFRTYGVRDTTTTDCKIWEAVRATSAAPTFFDAITIGTEDYVDGGFGCNNPVGWVYQEAKAIWPGREIGCIISLGTGMPKVLSLENLTLKYSRWPKEWFQVLERTATECDTAHQDMVRMKELKGKYFRFNVQQGLQNVSLMEWEKLGETASITEAYACLSCSQL</sequence>
<evidence type="ECO:0000256" key="3">
    <source>
        <dbReference type="ARBA" id="ARBA00023098"/>
    </source>
</evidence>
<dbReference type="STRING" id="933852.A0A0C2X944"/>
<name>A0A0C2X944_SERVB</name>
<protein>
    <recommendedName>
        <fullName evidence="5">PNPLA domain-containing protein</fullName>
    </recommendedName>
</protein>
<evidence type="ECO:0000313" key="6">
    <source>
        <dbReference type="EMBL" id="KIM34548.1"/>
    </source>
</evidence>
<evidence type="ECO:0000256" key="1">
    <source>
        <dbReference type="ARBA" id="ARBA00022801"/>
    </source>
</evidence>
<dbReference type="SUPFAM" id="SSF52151">
    <property type="entry name" value="FabD/lysophospholipase-like"/>
    <property type="match status" value="1"/>
</dbReference>
<reference evidence="7" key="2">
    <citation type="submission" date="2015-01" db="EMBL/GenBank/DDBJ databases">
        <title>Evolutionary Origins and Diversification of the Mycorrhizal Mutualists.</title>
        <authorList>
            <consortium name="DOE Joint Genome Institute"/>
            <consortium name="Mycorrhizal Genomics Consortium"/>
            <person name="Kohler A."/>
            <person name="Kuo A."/>
            <person name="Nagy L.G."/>
            <person name="Floudas D."/>
            <person name="Copeland A."/>
            <person name="Barry K.W."/>
            <person name="Cichocki N."/>
            <person name="Veneault-Fourrey C."/>
            <person name="LaButti K."/>
            <person name="Lindquist E.A."/>
            <person name="Lipzen A."/>
            <person name="Lundell T."/>
            <person name="Morin E."/>
            <person name="Murat C."/>
            <person name="Riley R."/>
            <person name="Ohm R."/>
            <person name="Sun H."/>
            <person name="Tunlid A."/>
            <person name="Henrissat B."/>
            <person name="Grigoriev I.V."/>
            <person name="Hibbett D.S."/>
            <person name="Martin F."/>
        </authorList>
    </citation>
    <scope>NUCLEOTIDE SEQUENCE [LARGE SCALE GENOMIC DNA]</scope>
    <source>
        <strain evidence="7">MAFF 305830</strain>
    </source>
</reference>
<dbReference type="GO" id="GO:0016042">
    <property type="term" value="P:lipid catabolic process"/>
    <property type="evidence" value="ECO:0007669"/>
    <property type="project" value="UniProtKB-KW"/>
</dbReference>
<dbReference type="Proteomes" id="UP000054097">
    <property type="component" value="Unassembled WGS sequence"/>
</dbReference>
<dbReference type="GO" id="GO:0046486">
    <property type="term" value="P:glycerolipid metabolic process"/>
    <property type="evidence" value="ECO:0007669"/>
    <property type="project" value="UniProtKB-ARBA"/>
</dbReference>
<dbReference type="HOGENOM" id="CLU_110090_0_0_1"/>
<dbReference type="Gene3D" id="3.40.1090.10">
    <property type="entry name" value="Cytosolic phospholipase A2 catalytic domain"/>
    <property type="match status" value="1"/>
</dbReference>
<dbReference type="PROSITE" id="PS51635">
    <property type="entry name" value="PNPLA"/>
    <property type="match status" value="1"/>
</dbReference>
<keyword evidence="2" id="KW-0442">Lipid degradation</keyword>
<dbReference type="InterPro" id="IPR002641">
    <property type="entry name" value="PNPLA_dom"/>
</dbReference>
<evidence type="ECO:0000256" key="4">
    <source>
        <dbReference type="PROSITE-ProRule" id="PRU01161"/>
    </source>
</evidence>
<gene>
    <name evidence="6" type="ORF">M408DRAFT_60069</name>
</gene>